<dbReference type="RefSeq" id="YP_010013092.1">
    <property type="nucleotide sequence ID" value="NC_053508.1"/>
</dbReference>
<name>A0A286MQN2_9CAUD</name>
<accession>A0A286MQN2</accession>
<evidence type="ECO:0000313" key="2">
    <source>
        <dbReference type="Proteomes" id="UP000225984"/>
    </source>
</evidence>
<proteinExistence type="predicted"/>
<dbReference type="EMBL" id="MF324910">
    <property type="protein sequence ID" value="ASW31557.1"/>
    <property type="molecule type" value="Genomic_DNA"/>
</dbReference>
<dbReference type="Proteomes" id="UP000225984">
    <property type="component" value="Segment"/>
</dbReference>
<evidence type="ECO:0000313" key="1">
    <source>
        <dbReference type="EMBL" id="ASW31557.1"/>
    </source>
</evidence>
<organism evidence="1 2">
    <name type="scientific">Mycobacterium phage GuuelaD</name>
    <dbReference type="NCBI Taxonomy" id="2015819"/>
    <lineage>
        <taxon>Viruses</taxon>
        <taxon>Duplodnaviria</taxon>
        <taxon>Heunggongvirae</taxon>
        <taxon>Uroviricota</taxon>
        <taxon>Caudoviricetes</taxon>
        <taxon>Vilmaviridae</taxon>
        <taxon>Lclasvirinae</taxon>
        <taxon>Faithunavirus</taxon>
        <taxon>Faithunavirus guuelaD</taxon>
    </lineage>
</organism>
<dbReference type="KEGG" id="vg:63209664"/>
<protein>
    <submittedName>
        <fullName evidence="1">Uncharacterized protein</fullName>
    </submittedName>
</protein>
<reference evidence="1 2" key="1">
    <citation type="submission" date="2017-06" db="EMBL/GenBank/DDBJ databases">
        <authorList>
            <person name="Apiz-Saab J."/>
            <person name="Gonzalez-Montes K.M."/>
            <person name="Diaz-Perez J."/>
            <person name="Fuentes-Cruz G.A."/>
            <person name="Fuster-Rivera J.M."/>
            <person name="Gonzalez-Espada L.V."/>
            <person name="Gonzalez-Perez P.D."/>
            <person name="Hernandez-Morales C.S."/>
            <person name="Hernandez-Rivera R."/>
            <person name="Herrera-DelValle R.J."/>
            <person name="Jaramillo-Criado J.A."/>
            <person name="Lama-Diaz J.M."/>
            <person name="Llavona-Feo P.M."/>
            <person name="Medina-Barreto M.A."/>
            <person name="Melendez-Ortiz M.Y."/>
            <person name="Melendez-Rivera C.M."/>
            <person name="Mercado-Andino A.K."/>
            <person name="Mercado-Delgado A.J."/>
            <person name="Ortiz-DeArmas J.I."/>
            <person name="Ortiz-Ortiz C.P."/>
            <person name="Quesada-Gordillo A.M."/>
            <person name="Fernandez-Martinez M."/>
            <person name="Vazquez E."/>
            <person name="Rubin M.R."/>
            <person name="Stoner T.H."/>
            <person name="Garlena R.A."/>
            <person name="Russell D.A."/>
            <person name="Pope W.H."/>
            <person name="Jacobs-Sera D."/>
            <person name="Hatfull G.F."/>
        </authorList>
    </citation>
    <scope>NUCLEOTIDE SEQUENCE [LARGE SCALE GENOMIC DNA]</scope>
</reference>
<keyword evidence="2" id="KW-1185">Reference proteome</keyword>
<sequence length="58" mass="6300">MPSSGVVRYPVPLAWPLALPWHGYRPVALAALWLALPGPLRRALCWSLAAGAKQPKRA</sequence>
<gene>
    <name evidence="1" type="primary">134</name>
    <name evidence="1" type="ORF">SEA_GUUELAD_134</name>
</gene>
<dbReference type="GeneID" id="63209664"/>